<dbReference type="InterPro" id="IPR006311">
    <property type="entry name" value="TAT_signal"/>
</dbReference>
<dbReference type="Gene3D" id="3.10.105.10">
    <property type="entry name" value="Dipeptide-binding Protein, Domain 3"/>
    <property type="match status" value="1"/>
</dbReference>
<organism evidence="6 7">
    <name type="scientific">Mesorhizobium robiniae</name>
    <dbReference type="NCBI Taxonomy" id="559315"/>
    <lineage>
        <taxon>Bacteria</taxon>
        <taxon>Pseudomonadati</taxon>
        <taxon>Pseudomonadota</taxon>
        <taxon>Alphaproteobacteria</taxon>
        <taxon>Hyphomicrobiales</taxon>
        <taxon>Phyllobacteriaceae</taxon>
        <taxon>Mesorhizobium</taxon>
    </lineage>
</organism>
<evidence type="ECO:0000313" key="6">
    <source>
        <dbReference type="EMBL" id="MET3583432.1"/>
    </source>
</evidence>
<comment type="similarity">
    <text evidence="2">Belongs to the bacterial solute-binding protein 5 family.</text>
</comment>
<evidence type="ECO:0000256" key="1">
    <source>
        <dbReference type="ARBA" id="ARBA00004418"/>
    </source>
</evidence>
<dbReference type="Gene3D" id="3.90.76.10">
    <property type="entry name" value="Dipeptide-binding Protein, Domain 1"/>
    <property type="match status" value="1"/>
</dbReference>
<evidence type="ECO:0000256" key="4">
    <source>
        <dbReference type="ARBA" id="ARBA00022729"/>
    </source>
</evidence>
<dbReference type="RefSeq" id="WP_263807118.1">
    <property type="nucleotide sequence ID" value="NZ_JBEPMC010000018.1"/>
</dbReference>
<dbReference type="PIRSF" id="PIRSF002741">
    <property type="entry name" value="MppA"/>
    <property type="match status" value="1"/>
</dbReference>
<dbReference type="EMBL" id="JBEPMC010000018">
    <property type="protein sequence ID" value="MET3583432.1"/>
    <property type="molecule type" value="Genomic_DNA"/>
</dbReference>
<evidence type="ECO:0000313" key="7">
    <source>
        <dbReference type="Proteomes" id="UP001549204"/>
    </source>
</evidence>
<dbReference type="InterPro" id="IPR039424">
    <property type="entry name" value="SBP_5"/>
</dbReference>
<reference evidence="6 7" key="1">
    <citation type="submission" date="2024-06" db="EMBL/GenBank/DDBJ databases">
        <title>Genomic Encyclopedia of Type Strains, Phase IV (KMG-IV): sequencing the most valuable type-strain genomes for metagenomic binning, comparative biology and taxonomic classification.</title>
        <authorList>
            <person name="Goeker M."/>
        </authorList>
    </citation>
    <scope>NUCLEOTIDE SEQUENCE [LARGE SCALE GENOMIC DNA]</scope>
    <source>
        <strain evidence="6 7">DSM 100022</strain>
    </source>
</reference>
<proteinExistence type="inferred from homology"/>
<dbReference type="CDD" id="cd08503">
    <property type="entry name" value="PBP2_NikA_DppA_OppA_like_17"/>
    <property type="match status" value="1"/>
</dbReference>
<evidence type="ECO:0000256" key="2">
    <source>
        <dbReference type="ARBA" id="ARBA00005695"/>
    </source>
</evidence>
<dbReference type="PROSITE" id="PS51318">
    <property type="entry name" value="TAT"/>
    <property type="match status" value="1"/>
</dbReference>
<dbReference type="SUPFAM" id="SSF53850">
    <property type="entry name" value="Periplasmic binding protein-like II"/>
    <property type="match status" value="1"/>
</dbReference>
<protein>
    <submittedName>
        <fullName evidence="6">Peptide/nickel transport system substrate-binding protein</fullName>
    </submittedName>
</protein>
<sequence>MSKDYDVTKSWEANRRRFLQTAGMLGLAAAGATSGIFAAHAQTAQPKKGGHFKIGVGSGSTSDSLDPGTYAETFMYILGHGLHSYLTEVDVNGNLVGELAESWEPSKDAKTWTFKLRSGVEFHNGKSLTAADVIASINHHRGKDSKSAAKDILKSVTDVKADGNETVVVNLTEGNVDFPYLMEYYQLPIMPEKDGKADASGVGCGGYVLDTIDFGVKASAKKFANYWKPNAAWFDSIEILAIRDVTARTNALTTGQIDAMDRCDLKTIHLLERNKMLEIASVSGTQHYVFPMLVDVAPFDNVDVRLALKYAIDREQILKTMLSGYGQIGNDHPIASTNRFFAKDLPQRVYDPEKAKFHLKKAGLGDLNIQLSASDAAYTGAVDAATLYQQEASKAGISIDVVREPADGYYDNVWMKKPFSTNYWGGRPTADWMFTTTYAAEASWNETHWKNPRFNELLVAARSELDDGKRLEMYTEMQKLCSDEGGAVIPVFANYINALSRNVGHDKIATNWDLDGFRCFERWWRADS</sequence>
<keyword evidence="7" id="KW-1185">Reference proteome</keyword>
<name>A0ABV2GZF9_9HYPH</name>
<dbReference type="Proteomes" id="UP001549204">
    <property type="component" value="Unassembled WGS sequence"/>
</dbReference>
<evidence type="ECO:0000256" key="3">
    <source>
        <dbReference type="ARBA" id="ARBA00022448"/>
    </source>
</evidence>
<dbReference type="InterPro" id="IPR000914">
    <property type="entry name" value="SBP_5_dom"/>
</dbReference>
<dbReference type="PANTHER" id="PTHR30290">
    <property type="entry name" value="PERIPLASMIC BINDING COMPONENT OF ABC TRANSPORTER"/>
    <property type="match status" value="1"/>
</dbReference>
<keyword evidence="3" id="KW-0813">Transport</keyword>
<feature type="domain" description="Solute-binding protein family 5" evidence="5">
    <location>
        <begin position="95"/>
        <end position="443"/>
    </location>
</feature>
<dbReference type="Pfam" id="PF00496">
    <property type="entry name" value="SBP_bac_5"/>
    <property type="match status" value="1"/>
</dbReference>
<comment type="caution">
    <text evidence="6">The sequence shown here is derived from an EMBL/GenBank/DDBJ whole genome shotgun (WGS) entry which is preliminary data.</text>
</comment>
<dbReference type="Gene3D" id="3.40.190.10">
    <property type="entry name" value="Periplasmic binding protein-like II"/>
    <property type="match status" value="1"/>
</dbReference>
<accession>A0ABV2GZF9</accession>
<keyword evidence="4" id="KW-0732">Signal</keyword>
<gene>
    <name evidence="6" type="ORF">ABID19_006497</name>
</gene>
<comment type="subcellular location">
    <subcellularLocation>
        <location evidence="1">Periplasm</location>
    </subcellularLocation>
</comment>
<dbReference type="PANTHER" id="PTHR30290:SF10">
    <property type="entry name" value="PERIPLASMIC OLIGOPEPTIDE-BINDING PROTEIN-RELATED"/>
    <property type="match status" value="1"/>
</dbReference>
<evidence type="ECO:0000259" key="5">
    <source>
        <dbReference type="Pfam" id="PF00496"/>
    </source>
</evidence>
<dbReference type="InterPro" id="IPR030678">
    <property type="entry name" value="Peptide/Ni-bd"/>
</dbReference>